<dbReference type="InterPro" id="IPR036590">
    <property type="entry name" value="SRAP-like"/>
</dbReference>
<comment type="caution">
    <text evidence="9">The sequence shown here is derived from an EMBL/GenBank/DDBJ whole genome shotgun (WGS) entry which is preliminary data.</text>
</comment>
<dbReference type="PANTHER" id="PTHR13604:SF0">
    <property type="entry name" value="ABASIC SITE PROCESSING PROTEIN HMCES"/>
    <property type="match status" value="1"/>
</dbReference>
<keyword evidence="2 8" id="KW-0645">Protease</keyword>
<keyword evidence="3" id="KW-0227">DNA damage</keyword>
<organism evidence="9 10">
    <name type="scientific">Candidatus Woesebacteria bacterium GW2011_GWA1_38_8</name>
    <dbReference type="NCBI Taxonomy" id="1618547"/>
    <lineage>
        <taxon>Bacteria</taxon>
        <taxon>Candidatus Woeseibacteriota</taxon>
    </lineage>
</organism>
<dbReference type="EC" id="3.4.-.-" evidence="8"/>
<keyword evidence="6" id="KW-0238">DNA-binding</keyword>
<dbReference type="PATRIC" id="fig|1618547.3.peg.764"/>
<keyword evidence="5" id="KW-0190">Covalent protein-DNA linkage</keyword>
<dbReference type="Proteomes" id="UP000034710">
    <property type="component" value="Unassembled WGS sequence"/>
</dbReference>
<dbReference type="Gene3D" id="3.90.1680.10">
    <property type="entry name" value="SOS response associated peptidase-like"/>
    <property type="match status" value="1"/>
</dbReference>
<evidence type="ECO:0000313" key="10">
    <source>
        <dbReference type="Proteomes" id="UP000034710"/>
    </source>
</evidence>
<dbReference type="GO" id="GO:0106300">
    <property type="term" value="P:protein-DNA covalent cross-linking repair"/>
    <property type="evidence" value="ECO:0007669"/>
    <property type="project" value="InterPro"/>
</dbReference>
<evidence type="ECO:0000256" key="2">
    <source>
        <dbReference type="ARBA" id="ARBA00022670"/>
    </source>
</evidence>
<dbReference type="PANTHER" id="PTHR13604">
    <property type="entry name" value="DC12-RELATED"/>
    <property type="match status" value="1"/>
</dbReference>
<evidence type="ECO:0000256" key="1">
    <source>
        <dbReference type="ARBA" id="ARBA00008136"/>
    </source>
</evidence>
<evidence type="ECO:0000256" key="8">
    <source>
        <dbReference type="RuleBase" id="RU364100"/>
    </source>
</evidence>
<dbReference type="GO" id="GO:0008233">
    <property type="term" value="F:peptidase activity"/>
    <property type="evidence" value="ECO:0007669"/>
    <property type="project" value="UniProtKB-KW"/>
</dbReference>
<evidence type="ECO:0000313" key="9">
    <source>
        <dbReference type="EMBL" id="KKQ83378.1"/>
    </source>
</evidence>
<accession>A0A0G0KUL6</accession>
<name>A0A0G0KUL6_9BACT</name>
<evidence type="ECO:0000256" key="4">
    <source>
        <dbReference type="ARBA" id="ARBA00022801"/>
    </source>
</evidence>
<comment type="similarity">
    <text evidence="1 8">Belongs to the SOS response-associated peptidase family.</text>
</comment>
<evidence type="ECO:0000256" key="6">
    <source>
        <dbReference type="ARBA" id="ARBA00023125"/>
    </source>
</evidence>
<dbReference type="AlphaFoldDB" id="A0A0G0KUL6"/>
<keyword evidence="7" id="KW-0456">Lyase</keyword>
<dbReference type="GO" id="GO:0003697">
    <property type="term" value="F:single-stranded DNA binding"/>
    <property type="evidence" value="ECO:0007669"/>
    <property type="project" value="InterPro"/>
</dbReference>
<dbReference type="EMBL" id="LBVJ01000023">
    <property type="protein sequence ID" value="KKQ83378.1"/>
    <property type="molecule type" value="Genomic_DNA"/>
</dbReference>
<reference evidence="9 10" key="1">
    <citation type="journal article" date="2015" name="Nature">
        <title>rRNA introns, odd ribosomes, and small enigmatic genomes across a large radiation of phyla.</title>
        <authorList>
            <person name="Brown C.T."/>
            <person name="Hug L.A."/>
            <person name="Thomas B.C."/>
            <person name="Sharon I."/>
            <person name="Castelle C.J."/>
            <person name="Singh A."/>
            <person name="Wilkins M.J."/>
            <person name="Williams K.H."/>
            <person name="Banfield J.F."/>
        </authorList>
    </citation>
    <scope>NUCLEOTIDE SEQUENCE [LARGE SCALE GENOMIC DNA]</scope>
</reference>
<dbReference type="InterPro" id="IPR003738">
    <property type="entry name" value="SRAP"/>
</dbReference>
<protein>
    <recommendedName>
        <fullName evidence="8">Abasic site processing protein</fullName>
        <ecNumber evidence="8">3.4.-.-</ecNumber>
    </recommendedName>
</protein>
<evidence type="ECO:0000256" key="7">
    <source>
        <dbReference type="ARBA" id="ARBA00023239"/>
    </source>
</evidence>
<dbReference type="GO" id="GO:0006508">
    <property type="term" value="P:proteolysis"/>
    <property type="evidence" value="ECO:0007669"/>
    <property type="project" value="UniProtKB-KW"/>
</dbReference>
<dbReference type="SUPFAM" id="SSF143081">
    <property type="entry name" value="BB1717-like"/>
    <property type="match status" value="1"/>
</dbReference>
<sequence length="217" mass="25438">MKNDSMCGRYALTSTSDFKKRFGILGEISKFEKSYNISPATYNPVIIRNSPNDLVMMKWGLIPFWAKKYKLETGFINARSEGILDKASFKRPIKYQRCLVPATGFYEWKKVKLEIKDEKIPYYFGIKNREIFSFAGIYDVWNDSEGKEIFTYAIITTSANEIMRNVHDRMPVILKPDDEEKYLYKDTDISEILKILLPYNHREMFSYPVSKLVNNPT</sequence>
<evidence type="ECO:0000256" key="5">
    <source>
        <dbReference type="ARBA" id="ARBA00023124"/>
    </source>
</evidence>
<keyword evidence="4 8" id="KW-0378">Hydrolase</keyword>
<gene>
    <name evidence="9" type="ORF">UT06_C0023G0042</name>
</gene>
<dbReference type="Pfam" id="PF02586">
    <property type="entry name" value="SRAP"/>
    <property type="match status" value="1"/>
</dbReference>
<proteinExistence type="inferred from homology"/>
<evidence type="ECO:0000256" key="3">
    <source>
        <dbReference type="ARBA" id="ARBA00022763"/>
    </source>
</evidence>
<dbReference type="GO" id="GO:0016829">
    <property type="term" value="F:lyase activity"/>
    <property type="evidence" value="ECO:0007669"/>
    <property type="project" value="UniProtKB-KW"/>
</dbReference>